<organism evidence="1 2">
    <name type="scientific">Cutibacterium acnes</name>
    <name type="common">Propionibacterium acnes</name>
    <dbReference type="NCBI Taxonomy" id="1747"/>
    <lineage>
        <taxon>Bacteria</taxon>
        <taxon>Bacillati</taxon>
        <taxon>Actinomycetota</taxon>
        <taxon>Actinomycetes</taxon>
        <taxon>Propionibacteriales</taxon>
        <taxon>Propionibacteriaceae</taxon>
        <taxon>Cutibacterium</taxon>
    </lineage>
</organism>
<dbReference type="GeneID" id="92857293"/>
<gene>
    <name evidence="1" type="ORF">B1B09_11620</name>
</gene>
<dbReference type="InterPro" id="IPR021456">
    <property type="entry name" value="DUF3107"/>
</dbReference>
<reference evidence="1 2" key="1">
    <citation type="submission" date="2017-02" db="EMBL/GenBank/DDBJ databases">
        <title>Prevalence of linear plasmids in Cutibacterium acnes isolates obtained from cancerous prostatic tissue.</title>
        <authorList>
            <person name="Davidsson S."/>
            <person name="Bruggemann H."/>
        </authorList>
    </citation>
    <scope>NUCLEOTIDE SEQUENCE [LARGE SCALE GENOMIC DNA]</scope>
    <source>
        <strain evidence="1 2">11-78</strain>
    </source>
</reference>
<proteinExistence type="predicted"/>
<evidence type="ECO:0000313" key="2">
    <source>
        <dbReference type="Proteomes" id="UP000226191"/>
    </source>
</evidence>
<dbReference type="OrthoDB" id="3268468at2"/>
<dbReference type="RefSeq" id="WP_002516412.1">
    <property type="nucleotide sequence ID" value="NZ_AP019664.1"/>
</dbReference>
<protein>
    <submittedName>
        <fullName evidence="1">ATP-binding protein</fullName>
    </submittedName>
</protein>
<keyword evidence="1" id="KW-0067">ATP-binding</keyword>
<name>A0A2B7ISZ8_CUTAC</name>
<dbReference type="Pfam" id="PF11305">
    <property type="entry name" value="DUF3107"/>
    <property type="match status" value="1"/>
</dbReference>
<dbReference type="Proteomes" id="UP000226191">
    <property type="component" value="Unassembled WGS sequence"/>
</dbReference>
<comment type="caution">
    <text evidence="1">The sequence shown here is derived from an EMBL/GenBank/DDBJ whole genome shotgun (WGS) entry which is preliminary data.</text>
</comment>
<keyword evidence="1" id="KW-0547">Nucleotide-binding</keyword>
<accession>A0A2B7ISZ8</accession>
<dbReference type="EMBL" id="MVCE01000006">
    <property type="protein sequence ID" value="PGF32088.1"/>
    <property type="molecule type" value="Genomic_DNA"/>
</dbReference>
<dbReference type="AlphaFoldDB" id="A0A2B7ISZ8"/>
<dbReference type="GO" id="GO:0005524">
    <property type="term" value="F:ATP binding"/>
    <property type="evidence" value="ECO:0007669"/>
    <property type="project" value="UniProtKB-KW"/>
</dbReference>
<sequence length="75" mass="8056">MEIKIGIVNAAREVSIDAQESAETIEQQLRESLAQPNAVLTLTDAKGRKVLIPAHGIAYLDLGQPNSRQVGFGTL</sequence>
<evidence type="ECO:0000313" key="1">
    <source>
        <dbReference type="EMBL" id="PGF32088.1"/>
    </source>
</evidence>